<dbReference type="InterPro" id="IPR036390">
    <property type="entry name" value="WH_DNA-bd_sf"/>
</dbReference>
<evidence type="ECO:0000256" key="2">
    <source>
        <dbReference type="ARBA" id="ARBA00023125"/>
    </source>
</evidence>
<dbReference type="GO" id="GO:0003700">
    <property type="term" value="F:DNA-binding transcription factor activity"/>
    <property type="evidence" value="ECO:0007669"/>
    <property type="project" value="InterPro"/>
</dbReference>
<dbReference type="SUPFAM" id="SSF46785">
    <property type="entry name" value="Winged helix' DNA-binding domain"/>
    <property type="match status" value="1"/>
</dbReference>
<dbReference type="GeneID" id="44997110"/>
<protein>
    <submittedName>
        <fullName evidence="5">Transcriptional regulator, GntR family</fullName>
    </submittedName>
</protein>
<dbReference type="KEGG" id="cac:CA_C0599"/>
<dbReference type="CDD" id="cd07377">
    <property type="entry name" value="WHTH_GntR"/>
    <property type="match status" value="1"/>
</dbReference>
<dbReference type="PANTHER" id="PTHR38445:SF12">
    <property type="entry name" value="GNTR-FAMILY TRANSCRIPTIONAL REGULATOR"/>
    <property type="match status" value="1"/>
</dbReference>
<dbReference type="PATRIC" id="fig|272562.8.peg.802"/>
<keyword evidence="3" id="KW-0804">Transcription</keyword>
<dbReference type="AlphaFoldDB" id="Q97LG2"/>
<dbReference type="OrthoDB" id="9802328at2"/>
<dbReference type="InterPro" id="IPR000524">
    <property type="entry name" value="Tscrpt_reg_HTH_GntR"/>
</dbReference>
<dbReference type="SMART" id="SM00345">
    <property type="entry name" value="HTH_GNTR"/>
    <property type="match status" value="1"/>
</dbReference>
<dbReference type="GO" id="GO:0003677">
    <property type="term" value="F:DNA binding"/>
    <property type="evidence" value="ECO:0007669"/>
    <property type="project" value="UniProtKB-KW"/>
</dbReference>
<sequence length="125" mass="14592">MLIRIDFESETPIYEQLKNQLVIGMAKGELRRGESLPSVRQMAEDIGINLHTVNKVYNILKQEGYLNIDRRIGAVINENMPERTEEFSEKLIKELEYVIADCKCRDISKKEFLDICSKIYDDYNS</sequence>
<dbReference type="HOGENOM" id="CLU_017584_10_2_9"/>
<gene>
    <name evidence="5" type="ordered locus">CA_C0599</name>
</gene>
<evidence type="ECO:0000313" key="6">
    <source>
        <dbReference type="Proteomes" id="UP000000814"/>
    </source>
</evidence>
<keyword evidence="6" id="KW-1185">Reference proteome</keyword>
<dbReference type="InterPro" id="IPR036388">
    <property type="entry name" value="WH-like_DNA-bd_sf"/>
</dbReference>
<evidence type="ECO:0000256" key="1">
    <source>
        <dbReference type="ARBA" id="ARBA00023015"/>
    </source>
</evidence>
<accession>Q97LG2</accession>
<dbReference type="EMBL" id="AE001437">
    <property type="protein sequence ID" value="AAK78577.1"/>
    <property type="molecule type" value="Genomic_DNA"/>
</dbReference>
<evidence type="ECO:0000313" key="5">
    <source>
        <dbReference type="EMBL" id="AAK78577.1"/>
    </source>
</evidence>
<dbReference type="PIR" id="F96973">
    <property type="entry name" value="F96973"/>
</dbReference>
<dbReference type="Proteomes" id="UP000000814">
    <property type="component" value="Chromosome"/>
</dbReference>
<dbReference type="PROSITE" id="PS50949">
    <property type="entry name" value="HTH_GNTR"/>
    <property type="match status" value="1"/>
</dbReference>
<keyword evidence="2" id="KW-0238">DNA-binding</keyword>
<proteinExistence type="predicted"/>
<dbReference type="Gene3D" id="1.10.10.10">
    <property type="entry name" value="Winged helix-like DNA-binding domain superfamily/Winged helix DNA-binding domain"/>
    <property type="match status" value="1"/>
</dbReference>
<dbReference type="RefSeq" id="WP_010963919.1">
    <property type="nucleotide sequence ID" value="NC_003030.1"/>
</dbReference>
<dbReference type="STRING" id="272562.CA_C0599"/>
<evidence type="ECO:0000256" key="3">
    <source>
        <dbReference type="ARBA" id="ARBA00023163"/>
    </source>
</evidence>
<dbReference type="eggNOG" id="COG1725">
    <property type="taxonomic scope" value="Bacteria"/>
</dbReference>
<keyword evidence="1" id="KW-0805">Transcription regulation</keyword>
<organism evidence="5 6">
    <name type="scientific">Clostridium acetobutylicum (strain ATCC 824 / DSM 792 / JCM 1419 / IAM 19013 / LMG 5710 / NBRC 13948 / NRRL B-527 / VKM B-1787 / 2291 / W)</name>
    <dbReference type="NCBI Taxonomy" id="272562"/>
    <lineage>
        <taxon>Bacteria</taxon>
        <taxon>Bacillati</taxon>
        <taxon>Bacillota</taxon>
        <taxon>Clostridia</taxon>
        <taxon>Eubacteriales</taxon>
        <taxon>Clostridiaceae</taxon>
        <taxon>Clostridium</taxon>
    </lineage>
</organism>
<dbReference type="PANTHER" id="PTHR38445">
    <property type="entry name" value="HTH-TYPE TRANSCRIPTIONAL REPRESSOR YTRA"/>
    <property type="match status" value="1"/>
</dbReference>
<feature type="domain" description="HTH gntR-type" evidence="4">
    <location>
        <begin position="11"/>
        <end position="79"/>
    </location>
</feature>
<evidence type="ECO:0000259" key="4">
    <source>
        <dbReference type="PROSITE" id="PS50949"/>
    </source>
</evidence>
<dbReference type="Pfam" id="PF00392">
    <property type="entry name" value="GntR"/>
    <property type="match status" value="1"/>
</dbReference>
<reference evidence="5 6" key="1">
    <citation type="journal article" date="2001" name="J. Bacteriol.">
        <title>Genome sequence and comparative analysis of the solvent-producing bacterium Clostridium acetobutylicum.</title>
        <authorList>
            <person name="Nolling J."/>
            <person name="Breton G."/>
            <person name="Omelchenko M.V."/>
            <person name="Makarova K.S."/>
            <person name="Zeng Q."/>
            <person name="Gibson R."/>
            <person name="Lee H.M."/>
            <person name="Dubois J."/>
            <person name="Qiu D."/>
            <person name="Hitti J."/>
            <person name="Wolf Y.I."/>
            <person name="Tatusov R.L."/>
            <person name="Sabathe F."/>
            <person name="Doucette-Stamm L."/>
            <person name="Soucaille P."/>
            <person name="Daly M.J."/>
            <person name="Bennett G.N."/>
            <person name="Koonin E.V."/>
            <person name="Smith D.R."/>
        </authorList>
    </citation>
    <scope>NUCLEOTIDE SEQUENCE [LARGE SCALE GENOMIC DNA]</scope>
    <source>
        <strain evidence="6">ATCC 824 / DSM 792 / JCM 1419 / LMG 5710 / VKM B-1787</strain>
    </source>
</reference>
<name>Q97LG2_CLOAB</name>